<reference evidence="1 2" key="2">
    <citation type="journal article" date="2015" name="Eukaryot. Cell">
        <title>Asexual propagation of a virulent clone complex in a human and feline outbreak of sporotrichosis.</title>
        <authorList>
            <person name="Teixeira Mde M."/>
            <person name="Rodrigues A.M."/>
            <person name="Tsui C.K."/>
            <person name="de Almeida L.G."/>
            <person name="Van Diepeningen A.D."/>
            <person name="van den Ende B.G."/>
            <person name="Fernandes G.F."/>
            <person name="Kano R."/>
            <person name="Hamelin R.C."/>
            <person name="Lopes-Bezerra L.M."/>
            <person name="Vasconcelos A.T."/>
            <person name="de Hoog S."/>
            <person name="de Camargo Z.P."/>
            <person name="Felipe M.S."/>
        </authorList>
    </citation>
    <scope>NUCLEOTIDE SEQUENCE [LARGE SCALE GENOMIC DNA]</scope>
    <source>
        <strain evidence="1 2">1099-18</strain>
    </source>
</reference>
<reference evidence="1 2" key="1">
    <citation type="journal article" date="2014" name="BMC Genomics">
        <title>Comparative genomics of the major fungal agents of human and animal Sporotrichosis: Sporothrix schenckii and Sporothrix brasiliensis.</title>
        <authorList>
            <person name="Teixeira M.M."/>
            <person name="de Almeida L.G."/>
            <person name="Kubitschek-Barreira P."/>
            <person name="Alves F.L."/>
            <person name="Kioshima E.S."/>
            <person name="Abadio A.K."/>
            <person name="Fernandes L."/>
            <person name="Derengowski L.S."/>
            <person name="Ferreira K.S."/>
            <person name="Souza R.C."/>
            <person name="Ruiz J.C."/>
            <person name="de Andrade N.C."/>
            <person name="Paes H.C."/>
            <person name="Nicola A.M."/>
            <person name="Albuquerque P."/>
            <person name="Gerber A.L."/>
            <person name="Martins V.P."/>
            <person name="Peconick L.D."/>
            <person name="Neto A.V."/>
            <person name="Chaucanez C.B."/>
            <person name="Silva P.A."/>
            <person name="Cunha O.L."/>
            <person name="de Oliveira F.F."/>
            <person name="dos Santos T.C."/>
            <person name="Barros A.L."/>
            <person name="Soares M.A."/>
            <person name="de Oliveira L.M."/>
            <person name="Marini M.M."/>
            <person name="Villalobos-Duno H."/>
            <person name="Cunha M.M."/>
            <person name="de Hoog S."/>
            <person name="da Silveira J.F."/>
            <person name="Henrissat B."/>
            <person name="Nino-Vega G.A."/>
            <person name="Cisalpino P.S."/>
            <person name="Mora-Montes H.M."/>
            <person name="Almeida S.R."/>
            <person name="Stajich J.E."/>
            <person name="Lopes-Bezerra L.M."/>
            <person name="Vasconcelos A.T."/>
            <person name="Felipe M.S."/>
        </authorList>
    </citation>
    <scope>NUCLEOTIDE SEQUENCE [LARGE SCALE GENOMIC DNA]</scope>
    <source>
        <strain evidence="1 2">1099-18</strain>
    </source>
</reference>
<gene>
    <name evidence="1" type="ORF">SPSK_00953</name>
</gene>
<dbReference type="EMBL" id="AXCR01000011">
    <property type="protein sequence ID" value="KJR81705.1"/>
    <property type="molecule type" value="Genomic_DNA"/>
</dbReference>
<sequence length="87" mass="9524">MSAQMDASLTMEHTTASNWLAHAAHTIVLSVNNKTDQDLPLPAMPIQLHRRNRTYHAEGIFSRLPPTPDTRVTNIGRLALPGACLPA</sequence>
<dbReference type="AlphaFoldDB" id="A0A0F2LYX4"/>
<protein>
    <submittedName>
        <fullName evidence="1">Uncharacterized protein</fullName>
    </submittedName>
</protein>
<evidence type="ECO:0000313" key="2">
    <source>
        <dbReference type="Proteomes" id="UP000033710"/>
    </source>
</evidence>
<dbReference type="KEGG" id="ssck:SPSK_00953"/>
<organism evidence="1 2">
    <name type="scientific">Sporothrix schenckii 1099-18</name>
    <dbReference type="NCBI Taxonomy" id="1397361"/>
    <lineage>
        <taxon>Eukaryota</taxon>
        <taxon>Fungi</taxon>
        <taxon>Dikarya</taxon>
        <taxon>Ascomycota</taxon>
        <taxon>Pezizomycotina</taxon>
        <taxon>Sordariomycetes</taxon>
        <taxon>Sordariomycetidae</taxon>
        <taxon>Ophiostomatales</taxon>
        <taxon>Ophiostomataceae</taxon>
        <taxon>Sporothrix</taxon>
    </lineage>
</organism>
<dbReference type="VEuPathDB" id="FungiDB:SPSK_00953"/>
<proteinExistence type="predicted"/>
<name>A0A0F2LYX4_SPOSC</name>
<dbReference type="RefSeq" id="XP_016584381.1">
    <property type="nucleotide sequence ID" value="XM_016727894.1"/>
</dbReference>
<evidence type="ECO:0000313" key="1">
    <source>
        <dbReference type="EMBL" id="KJR81705.1"/>
    </source>
</evidence>
<comment type="caution">
    <text evidence="1">The sequence shown here is derived from an EMBL/GenBank/DDBJ whole genome shotgun (WGS) entry which is preliminary data.</text>
</comment>
<accession>A0A0F2LYX4</accession>
<dbReference type="Proteomes" id="UP000033710">
    <property type="component" value="Unassembled WGS sequence"/>
</dbReference>
<dbReference type="GeneID" id="27663171"/>